<evidence type="ECO:0000313" key="6">
    <source>
        <dbReference type="EMBL" id="CAK0823877.1"/>
    </source>
</evidence>
<dbReference type="SUPFAM" id="SSF52047">
    <property type="entry name" value="RNI-like"/>
    <property type="match status" value="2"/>
</dbReference>
<dbReference type="InterPro" id="IPR001611">
    <property type="entry name" value="Leu-rich_rpt"/>
</dbReference>
<sequence>MVGSPEANPVPAIEREHCLHEDSHVPFTTSNYGVTTTSAVEWAFVYLHQPQPPVEIVLQSGDRVSLDLPGDWPHEKPDKCKNPRAPLTPEDNQTMFEGVNGELQKIREVPLIWAEFYAARLYTGPMFQKYNAVLRGGALNMQQPTKMVSEFANLCCSNRYVTTIHAISSAVVKLGKRTRTTAVFRGFKDGRLPDSFTTPNADGVCGGIECGFLSTTTNRAVATSYAGTGVATVLQMEMGMVDRGADLSDLSQYPGEAEVLFGPLTSLQAMATTVQGSTLVVHVRPNINLTNTTMDRVLAKRRVLIEGMCEGLTRECQRFLSEANGLWRMVLDGSLFRLYESFEHVSPEIREAALSAAQVTPQEGSLVLSTIQRQLPDMFRAVYQYPDEEFTIDDVFKERVAEALRVKESIRHARGRVLQRAAGELEGAGTAAEGAAAQRARRMALALEQGEHVGAQVEVAFPECEDLYFHRCKGSYDGWLAELGLRCQDGSLATTGSGRLRERQAEIREGARLQVVASPRGHTARRSVSTAGELLKTVQEFGEASLFFERTRTQAEAACELRALLRSKGRLLQRDALGRLVVRFLGISRSLALDLQQDVCGHLDSCAGEVIGAAIAQLSRLDGIRLDNQQSLGDIGSAALARGLRLGGPGLNLRWLSLAGCNLGPSAARALAGVLGQLRTLEELNFDGNPGLGDGGGASLAAGLAQLGPQARLRELFLSSCGLGPAAAGELGGALAQLHCLVELQLHSNPDIGDAGGVKLAAGLASAGAIRKLDLQDCGFGPRTGEALGQAFRQLRSLDWLRLHDNVGLGDVGCAGIVAGLAGQCAHLRRLGMPNCGIGPGAARELGRVLRQLRSMDWLRIHHNPGLGDAGGVALAAGLADLGSAVGAVRSRAGTKDSAPPPPEHGQRPDDAPGPRRDSAQRLRSFARISGRGLHDCAGPGGGGGRLRMLDLNSCGLGLGSARALADALGRLLGLEELRIHDNPGFGDAGGVAIAGGLAALGLAEGASSGPQAWLWQLNLGNCGLGADAAVALASALSQLRALRLLEVQDNTALADGGCAQVLSGARAFASGRESEVEKVRLDGCGAGEEALEILGQFPKVLQEKIQL</sequence>
<dbReference type="Gene3D" id="3.90.176.10">
    <property type="entry name" value="Toxin ADP-ribosyltransferase, Chain A, domain 1"/>
    <property type="match status" value="1"/>
</dbReference>
<evidence type="ECO:0000259" key="5">
    <source>
        <dbReference type="Pfam" id="PF03496"/>
    </source>
</evidence>
<dbReference type="Proteomes" id="UP001189429">
    <property type="component" value="Unassembled WGS sequence"/>
</dbReference>
<comment type="caution">
    <text evidence="6">The sequence shown here is derived from an EMBL/GenBank/DDBJ whole genome shotgun (WGS) entry which is preliminary data.</text>
</comment>
<evidence type="ECO:0000256" key="4">
    <source>
        <dbReference type="SAM" id="MobiDB-lite"/>
    </source>
</evidence>
<feature type="domain" description="ADP ribosyltransferase" evidence="5">
    <location>
        <begin position="207"/>
        <end position="262"/>
    </location>
</feature>
<dbReference type="PANTHER" id="PTHR24113:SF12">
    <property type="entry name" value="RAN GTPASE-ACTIVATING PROTEIN 1"/>
    <property type="match status" value="1"/>
</dbReference>
<evidence type="ECO:0000313" key="7">
    <source>
        <dbReference type="Proteomes" id="UP001189429"/>
    </source>
</evidence>
<evidence type="ECO:0000256" key="1">
    <source>
        <dbReference type="ARBA" id="ARBA00022468"/>
    </source>
</evidence>
<keyword evidence="2" id="KW-0433">Leucine-rich repeat</keyword>
<feature type="region of interest" description="Disordered" evidence="4">
    <location>
        <begin position="69"/>
        <end position="92"/>
    </location>
</feature>
<keyword evidence="7" id="KW-1185">Reference proteome</keyword>
<dbReference type="SUPFAM" id="SSF56399">
    <property type="entry name" value="ADP-ribosylation"/>
    <property type="match status" value="1"/>
</dbReference>
<dbReference type="PANTHER" id="PTHR24113">
    <property type="entry name" value="RAN GTPASE-ACTIVATING PROTEIN 1"/>
    <property type="match status" value="1"/>
</dbReference>
<dbReference type="Pfam" id="PF13516">
    <property type="entry name" value="LRR_6"/>
    <property type="match status" value="2"/>
</dbReference>
<gene>
    <name evidence="6" type="ORF">PCOR1329_LOCUS24444</name>
</gene>
<keyword evidence="3" id="KW-0677">Repeat</keyword>
<organism evidence="6 7">
    <name type="scientific">Prorocentrum cordatum</name>
    <dbReference type="NCBI Taxonomy" id="2364126"/>
    <lineage>
        <taxon>Eukaryota</taxon>
        <taxon>Sar</taxon>
        <taxon>Alveolata</taxon>
        <taxon>Dinophyceae</taxon>
        <taxon>Prorocentrales</taxon>
        <taxon>Prorocentraceae</taxon>
        <taxon>Prorocentrum</taxon>
    </lineage>
</organism>
<evidence type="ECO:0000256" key="3">
    <source>
        <dbReference type="ARBA" id="ARBA00022737"/>
    </source>
</evidence>
<dbReference type="Pfam" id="PF03496">
    <property type="entry name" value="ADPrib_exo_Tox"/>
    <property type="match status" value="1"/>
</dbReference>
<feature type="compositionally biased region" description="Basic and acidic residues" evidence="4">
    <location>
        <begin position="72"/>
        <end position="81"/>
    </location>
</feature>
<dbReference type="InterPro" id="IPR003540">
    <property type="entry name" value="ADP-ribosyltransferase"/>
</dbReference>
<feature type="compositionally biased region" description="Basic and acidic residues" evidence="4">
    <location>
        <begin position="905"/>
        <end position="920"/>
    </location>
</feature>
<name>A0ABN9RZ32_9DINO</name>
<keyword evidence="1" id="KW-0343">GTPase activation</keyword>
<accession>A0ABN9RZ32</accession>
<dbReference type="InterPro" id="IPR027038">
    <property type="entry name" value="RanGap"/>
</dbReference>
<dbReference type="SMART" id="SM00368">
    <property type="entry name" value="LRR_RI"/>
    <property type="match status" value="11"/>
</dbReference>
<reference evidence="6" key="1">
    <citation type="submission" date="2023-10" db="EMBL/GenBank/DDBJ databases">
        <authorList>
            <person name="Chen Y."/>
            <person name="Shah S."/>
            <person name="Dougan E. K."/>
            <person name="Thang M."/>
            <person name="Chan C."/>
        </authorList>
    </citation>
    <scope>NUCLEOTIDE SEQUENCE [LARGE SCALE GENOMIC DNA]</scope>
</reference>
<dbReference type="EMBL" id="CAUYUJ010008416">
    <property type="protein sequence ID" value="CAK0823877.1"/>
    <property type="molecule type" value="Genomic_DNA"/>
</dbReference>
<proteinExistence type="predicted"/>
<dbReference type="Gene3D" id="3.80.10.10">
    <property type="entry name" value="Ribonuclease Inhibitor"/>
    <property type="match status" value="2"/>
</dbReference>
<dbReference type="InterPro" id="IPR032675">
    <property type="entry name" value="LRR_dom_sf"/>
</dbReference>
<protein>
    <recommendedName>
        <fullName evidence="5">ADP ribosyltransferase domain-containing protein</fullName>
    </recommendedName>
</protein>
<dbReference type="PROSITE" id="PS51996">
    <property type="entry name" value="TR_MART"/>
    <property type="match status" value="1"/>
</dbReference>
<evidence type="ECO:0000256" key="2">
    <source>
        <dbReference type="ARBA" id="ARBA00022614"/>
    </source>
</evidence>
<feature type="region of interest" description="Disordered" evidence="4">
    <location>
        <begin position="890"/>
        <end position="920"/>
    </location>
</feature>